<dbReference type="GO" id="GO:0005886">
    <property type="term" value="C:plasma membrane"/>
    <property type="evidence" value="ECO:0007669"/>
    <property type="project" value="TreeGrafter"/>
</dbReference>
<protein>
    <recommendedName>
        <fullName evidence="3">diguanylate cyclase</fullName>
        <ecNumber evidence="3">2.7.7.65</ecNumber>
    </recommendedName>
</protein>
<accession>A0A2A2MCN9</accession>
<dbReference type="RefSeq" id="WP_008814982.1">
    <property type="nucleotide sequence ID" value="NZ_CALECD010000028.1"/>
</dbReference>
<keyword evidence="8" id="KW-1185">Reference proteome</keyword>
<dbReference type="GO" id="GO:1902201">
    <property type="term" value="P:negative regulation of bacterial-type flagellum-dependent cell motility"/>
    <property type="evidence" value="ECO:0007669"/>
    <property type="project" value="TreeGrafter"/>
</dbReference>
<dbReference type="InterPro" id="IPR029787">
    <property type="entry name" value="Nucleotide_cyclase"/>
</dbReference>
<evidence type="ECO:0000256" key="3">
    <source>
        <dbReference type="ARBA" id="ARBA00012528"/>
    </source>
</evidence>
<evidence type="ECO:0000256" key="2">
    <source>
        <dbReference type="ARBA" id="ARBA00004665"/>
    </source>
</evidence>
<dbReference type="Gene3D" id="3.30.70.270">
    <property type="match status" value="1"/>
</dbReference>
<dbReference type="InterPro" id="IPR000160">
    <property type="entry name" value="GGDEF_dom"/>
</dbReference>
<feature type="transmembrane region" description="Helical" evidence="5">
    <location>
        <begin position="18"/>
        <end position="37"/>
    </location>
</feature>
<dbReference type="EMBL" id="NQMS01000005">
    <property type="protein sequence ID" value="PAV96086.1"/>
    <property type="molecule type" value="Genomic_DNA"/>
</dbReference>
<dbReference type="KEGG" id="hpar:AL518_01560"/>
<sequence>MNAKSYDELLNSKSHMTFLLFILLNGATSFYALLNPLQTDPPYTIAGVSIFAFCLLSAISLIWHREKYLLKLNIAALVLGILWSFHIAVKYRHVDVSGHEFLLINLFSVFFIAAVTLSDNLLAFCLNAIPVAITVIILEDFHNMTRILFVLALPIIALSLHRVITRRREAFTRQLVNQLERDKARFSDLSMIDPLTTLLNRRGLEFQFHHMSNDCATEHKDFVVMIDIDFFKLYNDHYGHQYGDTALTAIAQIIKEAVRSRDLAVRYGGEEFLLILRDASETLAIQICEHIRSHVEQLALINEYQPNGYSVVTISAGLSEMYNNNLENAIARADQALYLSKQKGRNRVSLQKVA</sequence>
<organism evidence="7 8">
    <name type="scientific">Hafnia paralvei</name>
    <dbReference type="NCBI Taxonomy" id="546367"/>
    <lineage>
        <taxon>Bacteria</taxon>
        <taxon>Pseudomonadati</taxon>
        <taxon>Pseudomonadota</taxon>
        <taxon>Gammaproteobacteria</taxon>
        <taxon>Enterobacterales</taxon>
        <taxon>Hafniaceae</taxon>
        <taxon>Hafnia</taxon>
    </lineage>
</organism>
<name>A0A2A2MCN9_9GAMM</name>
<evidence type="ECO:0000256" key="5">
    <source>
        <dbReference type="SAM" id="Phobius"/>
    </source>
</evidence>
<comment type="cofactor">
    <cofactor evidence="1">
        <name>Mg(2+)</name>
        <dbReference type="ChEBI" id="CHEBI:18420"/>
    </cofactor>
</comment>
<keyword evidence="5" id="KW-0472">Membrane</keyword>
<gene>
    <name evidence="7" type="ORF">CJD50_13805</name>
</gene>
<dbReference type="Pfam" id="PF00990">
    <property type="entry name" value="GGDEF"/>
    <property type="match status" value="1"/>
</dbReference>
<dbReference type="SUPFAM" id="SSF55073">
    <property type="entry name" value="Nucleotide cyclase"/>
    <property type="match status" value="1"/>
</dbReference>
<dbReference type="GeneID" id="69637034"/>
<dbReference type="GO" id="GO:0052621">
    <property type="term" value="F:diguanylate cyclase activity"/>
    <property type="evidence" value="ECO:0007669"/>
    <property type="project" value="UniProtKB-EC"/>
</dbReference>
<feature type="transmembrane region" description="Helical" evidence="5">
    <location>
        <begin position="70"/>
        <end position="89"/>
    </location>
</feature>
<dbReference type="FunFam" id="3.30.70.270:FF:000001">
    <property type="entry name" value="Diguanylate cyclase domain protein"/>
    <property type="match status" value="1"/>
</dbReference>
<dbReference type="OrthoDB" id="9812260at2"/>
<feature type="domain" description="GGDEF" evidence="6">
    <location>
        <begin position="219"/>
        <end position="353"/>
    </location>
</feature>
<comment type="pathway">
    <text evidence="2">Purine metabolism; 3',5'-cyclic di-GMP biosynthesis.</text>
</comment>
<dbReference type="PROSITE" id="PS50887">
    <property type="entry name" value="GGDEF"/>
    <property type="match status" value="1"/>
</dbReference>
<evidence type="ECO:0000256" key="4">
    <source>
        <dbReference type="ARBA" id="ARBA00034247"/>
    </source>
</evidence>
<dbReference type="CDD" id="cd01949">
    <property type="entry name" value="GGDEF"/>
    <property type="match status" value="1"/>
</dbReference>
<evidence type="ECO:0000313" key="8">
    <source>
        <dbReference type="Proteomes" id="UP000218796"/>
    </source>
</evidence>
<feature type="transmembrane region" description="Helical" evidence="5">
    <location>
        <begin position="43"/>
        <end position="63"/>
    </location>
</feature>
<comment type="catalytic activity">
    <reaction evidence="4">
        <text>2 GTP = 3',3'-c-di-GMP + 2 diphosphate</text>
        <dbReference type="Rhea" id="RHEA:24898"/>
        <dbReference type="ChEBI" id="CHEBI:33019"/>
        <dbReference type="ChEBI" id="CHEBI:37565"/>
        <dbReference type="ChEBI" id="CHEBI:58805"/>
        <dbReference type="EC" id="2.7.7.65"/>
    </reaction>
</comment>
<dbReference type="InterPro" id="IPR043128">
    <property type="entry name" value="Rev_trsase/Diguanyl_cyclase"/>
</dbReference>
<keyword evidence="5" id="KW-0812">Transmembrane</keyword>
<proteinExistence type="predicted"/>
<evidence type="ECO:0000313" key="7">
    <source>
        <dbReference type="EMBL" id="PAV96086.1"/>
    </source>
</evidence>
<evidence type="ECO:0000259" key="6">
    <source>
        <dbReference type="PROSITE" id="PS50887"/>
    </source>
</evidence>
<dbReference type="Proteomes" id="UP000218796">
    <property type="component" value="Unassembled WGS sequence"/>
</dbReference>
<feature type="transmembrane region" description="Helical" evidence="5">
    <location>
        <begin position="101"/>
        <end position="117"/>
    </location>
</feature>
<dbReference type="NCBIfam" id="TIGR00254">
    <property type="entry name" value="GGDEF"/>
    <property type="match status" value="1"/>
</dbReference>
<dbReference type="PANTHER" id="PTHR45138">
    <property type="entry name" value="REGULATORY COMPONENTS OF SENSORY TRANSDUCTION SYSTEM"/>
    <property type="match status" value="1"/>
</dbReference>
<dbReference type="EC" id="2.7.7.65" evidence="3"/>
<dbReference type="PANTHER" id="PTHR45138:SF9">
    <property type="entry name" value="DIGUANYLATE CYCLASE DGCM-RELATED"/>
    <property type="match status" value="1"/>
</dbReference>
<reference evidence="7 8" key="1">
    <citation type="submission" date="2017-08" db="EMBL/GenBank/DDBJ databases">
        <title>Draft Genome Sequence of Hafnia alvei CITHA-6 Isolated from Raw Bovine Milk.</title>
        <authorList>
            <person name="Culligan E.P."/>
            <person name="Mcsweeney A."/>
            <person name="O'Doherty C."/>
            <person name="Gleeson E."/>
            <person name="O'Riordan D."/>
            <person name="Sleator R.D."/>
        </authorList>
    </citation>
    <scope>NUCLEOTIDE SEQUENCE [LARGE SCALE GENOMIC DNA]</scope>
    <source>
        <strain evidence="7 8">CITHA-6</strain>
    </source>
</reference>
<dbReference type="GO" id="GO:0043709">
    <property type="term" value="P:cell adhesion involved in single-species biofilm formation"/>
    <property type="evidence" value="ECO:0007669"/>
    <property type="project" value="TreeGrafter"/>
</dbReference>
<comment type="caution">
    <text evidence="7">The sequence shown here is derived from an EMBL/GenBank/DDBJ whole genome shotgun (WGS) entry which is preliminary data.</text>
</comment>
<dbReference type="AlphaFoldDB" id="A0A2A2MCN9"/>
<feature type="transmembrane region" description="Helical" evidence="5">
    <location>
        <begin position="144"/>
        <end position="164"/>
    </location>
</feature>
<evidence type="ECO:0000256" key="1">
    <source>
        <dbReference type="ARBA" id="ARBA00001946"/>
    </source>
</evidence>
<keyword evidence="5" id="KW-1133">Transmembrane helix</keyword>
<dbReference type="InterPro" id="IPR050469">
    <property type="entry name" value="Diguanylate_Cyclase"/>
</dbReference>
<dbReference type="SMART" id="SM00267">
    <property type="entry name" value="GGDEF"/>
    <property type="match status" value="1"/>
</dbReference>